<dbReference type="PANTHER" id="PTHR33359:SF1">
    <property type="entry name" value="MOLYBDOPTERIN SYNTHASE SULFUR CARRIER SUBUNIT"/>
    <property type="match status" value="1"/>
</dbReference>
<dbReference type="Pfam" id="PF02597">
    <property type="entry name" value="ThiS"/>
    <property type="match status" value="1"/>
</dbReference>
<dbReference type="GO" id="GO:1990133">
    <property type="term" value="C:molybdopterin adenylyltransferase complex"/>
    <property type="evidence" value="ECO:0007669"/>
    <property type="project" value="TreeGrafter"/>
</dbReference>
<dbReference type="WBParaSite" id="PSU_v2.g15102.t1">
    <property type="protein sequence ID" value="PSU_v2.g15102.t1"/>
    <property type="gene ID" value="PSU_v2.g15102"/>
</dbReference>
<reference evidence="3" key="1">
    <citation type="submission" date="2022-11" db="UniProtKB">
        <authorList>
            <consortium name="WormBaseParasite"/>
        </authorList>
    </citation>
    <scope>IDENTIFICATION</scope>
</reference>
<evidence type="ECO:0000313" key="3">
    <source>
        <dbReference type="WBParaSite" id="PSU_v2.g15102.t1"/>
    </source>
</evidence>
<keyword evidence="2" id="KW-1185">Reference proteome</keyword>
<dbReference type="Gene3D" id="3.10.20.30">
    <property type="match status" value="1"/>
</dbReference>
<dbReference type="GO" id="GO:0000166">
    <property type="term" value="F:nucleotide binding"/>
    <property type="evidence" value="ECO:0007669"/>
    <property type="project" value="UniProtKB-KW"/>
</dbReference>
<dbReference type="InterPro" id="IPR003749">
    <property type="entry name" value="ThiS/MoaD-like"/>
</dbReference>
<dbReference type="SUPFAM" id="SSF54285">
    <property type="entry name" value="MoaD/ThiS"/>
    <property type="match status" value="1"/>
</dbReference>
<keyword evidence="1" id="KW-0547">Nucleotide-binding</keyword>
<name>A0A914Y8M0_9BILA</name>
<protein>
    <submittedName>
        <fullName evidence="3">Molybdopterin synthase sulfur carrier subunit</fullName>
    </submittedName>
</protein>
<dbReference type="AlphaFoldDB" id="A0A914Y8M0"/>
<sequence length="85" mass="9502">MTFDVTILLFGPVREIAGVDRIRLNVRPQMTSAEIIQQIVKKHPSLKQISSNCVLAVGQQYRHRDENLYLDTSTEIALIPPISGG</sequence>
<evidence type="ECO:0000313" key="2">
    <source>
        <dbReference type="Proteomes" id="UP000887577"/>
    </source>
</evidence>
<accession>A0A914Y8M0</accession>
<dbReference type="InterPro" id="IPR044672">
    <property type="entry name" value="MOCS2A"/>
</dbReference>
<dbReference type="PANTHER" id="PTHR33359">
    <property type="entry name" value="MOLYBDOPTERIN SYNTHASE SULFUR CARRIER SUBUNIT"/>
    <property type="match status" value="1"/>
</dbReference>
<dbReference type="Proteomes" id="UP000887577">
    <property type="component" value="Unplaced"/>
</dbReference>
<evidence type="ECO:0000256" key="1">
    <source>
        <dbReference type="ARBA" id="ARBA00022741"/>
    </source>
</evidence>
<dbReference type="InterPro" id="IPR016155">
    <property type="entry name" value="Mopterin_synth/thiamin_S_b"/>
</dbReference>
<dbReference type="CDD" id="cd00754">
    <property type="entry name" value="Ubl_MoaD"/>
    <property type="match status" value="1"/>
</dbReference>
<proteinExistence type="predicted"/>
<dbReference type="InterPro" id="IPR012675">
    <property type="entry name" value="Beta-grasp_dom_sf"/>
</dbReference>
<organism evidence="2 3">
    <name type="scientific">Panagrolaimus superbus</name>
    <dbReference type="NCBI Taxonomy" id="310955"/>
    <lineage>
        <taxon>Eukaryota</taxon>
        <taxon>Metazoa</taxon>
        <taxon>Ecdysozoa</taxon>
        <taxon>Nematoda</taxon>
        <taxon>Chromadorea</taxon>
        <taxon>Rhabditida</taxon>
        <taxon>Tylenchina</taxon>
        <taxon>Panagrolaimomorpha</taxon>
        <taxon>Panagrolaimoidea</taxon>
        <taxon>Panagrolaimidae</taxon>
        <taxon>Panagrolaimus</taxon>
    </lineage>
</organism>
<dbReference type="GO" id="GO:0006777">
    <property type="term" value="P:Mo-molybdopterin cofactor biosynthetic process"/>
    <property type="evidence" value="ECO:0007669"/>
    <property type="project" value="InterPro"/>
</dbReference>